<organism evidence="3">
    <name type="scientific">Laccaria bicolor (strain S238N-H82 / ATCC MYA-4686)</name>
    <name type="common">Bicoloured deceiver</name>
    <name type="synonym">Laccaria laccata var. bicolor</name>
    <dbReference type="NCBI Taxonomy" id="486041"/>
    <lineage>
        <taxon>Eukaryota</taxon>
        <taxon>Fungi</taxon>
        <taxon>Dikarya</taxon>
        <taxon>Basidiomycota</taxon>
        <taxon>Agaricomycotina</taxon>
        <taxon>Agaricomycetes</taxon>
        <taxon>Agaricomycetidae</taxon>
        <taxon>Agaricales</taxon>
        <taxon>Agaricineae</taxon>
        <taxon>Hydnangiaceae</taxon>
        <taxon>Laccaria</taxon>
    </lineage>
</organism>
<gene>
    <name evidence="2" type="ORF">LACBIDRAFT_299923</name>
</gene>
<dbReference type="AlphaFoldDB" id="B0DFM7"/>
<dbReference type="RefSeq" id="XP_001882861.1">
    <property type="nucleotide sequence ID" value="XM_001882826.1"/>
</dbReference>
<accession>B0DFM7</accession>
<evidence type="ECO:0000313" key="3">
    <source>
        <dbReference type="Proteomes" id="UP000001194"/>
    </source>
</evidence>
<dbReference type="KEGG" id="lbc:LACBIDRAFT_299923"/>
<reference evidence="2 3" key="1">
    <citation type="journal article" date="2008" name="Nature">
        <title>The genome of Laccaria bicolor provides insights into mycorrhizal symbiosis.</title>
        <authorList>
            <person name="Martin F."/>
            <person name="Aerts A."/>
            <person name="Ahren D."/>
            <person name="Brun A."/>
            <person name="Danchin E.G.J."/>
            <person name="Duchaussoy F."/>
            <person name="Gibon J."/>
            <person name="Kohler A."/>
            <person name="Lindquist E."/>
            <person name="Pereda V."/>
            <person name="Salamov A."/>
            <person name="Shapiro H.J."/>
            <person name="Wuyts J."/>
            <person name="Blaudez D."/>
            <person name="Buee M."/>
            <person name="Brokstein P."/>
            <person name="Canbaeck B."/>
            <person name="Cohen D."/>
            <person name="Courty P.E."/>
            <person name="Coutinho P.M."/>
            <person name="Delaruelle C."/>
            <person name="Detter J.C."/>
            <person name="Deveau A."/>
            <person name="DiFazio S."/>
            <person name="Duplessis S."/>
            <person name="Fraissinet-Tachet L."/>
            <person name="Lucic E."/>
            <person name="Frey-Klett P."/>
            <person name="Fourrey C."/>
            <person name="Feussner I."/>
            <person name="Gay G."/>
            <person name="Grimwood J."/>
            <person name="Hoegger P.J."/>
            <person name="Jain P."/>
            <person name="Kilaru S."/>
            <person name="Labbe J."/>
            <person name="Lin Y.C."/>
            <person name="Legue V."/>
            <person name="Le Tacon F."/>
            <person name="Marmeisse R."/>
            <person name="Melayah D."/>
            <person name="Montanini B."/>
            <person name="Muratet M."/>
            <person name="Nehls U."/>
            <person name="Niculita-Hirzel H."/>
            <person name="Oudot-Le Secq M.P."/>
            <person name="Peter M."/>
            <person name="Quesneville H."/>
            <person name="Rajashekar B."/>
            <person name="Reich M."/>
            <person name="Rouhier N."/>
            <person name="Schmutz J."/>
            <person name="Yin T."/>
            <person name="Chalot M."/>
            <person name="Henrissat B."/>
            <person name="Kuees U."/>
            <person name="Lucas S."/>
            <person name="Van de Peer Y."/>
            <person name="Podila G.K."/>
            <person name="Polle A."/>
            <person name="Pukkila P.J."/>
            <person name="Richardson P.M."/>
            <person name="Rouze P."/>
            <person name="Sanders I.R."/>
            <person name="Stajich J.E."/>
            <person name="Tunlid A."/>
            <person name="Tuskan G."/>
            <person name="Grigoriev I.V."/>
        </authorList>
    </citation>
    <scope>NUCLEOTIDE SEQUENCE [LARGE SCALE GENOMIC DNA]</scope>
    <source>
        <strain evidence="3">S238N-H82 / ATCC MYA-4686</strain>
    </source>
</reference>
<dbReference type="InParanoid" id="B0DFM7"/>
<dbReference type="EMBL" id="DS547108">
    <property type="protein sequence ID" value="EDR06489.1"/>
    <property type="molecule type" value="Genomic_DNA"/>
</dbReference>
<name>B0DFM7_LACBS</name>
<feature type="region of interest" description="Disordered" evidence="1">
    <location>
        <begin position="24"/>
        <end position="43"/>
    </location>
</feature>
<evidence type="ECO:0000256" key="1">
    <source>
        <dbReference type="SAM" id="MobiDB-lite"/>
    </source>
</evidence>
<evidence type="ECO:0000313" key="2">
    <source>
        <dbReference type="EMBL" id="EDR06489.1"/>
    </source>
</evidence>
<dbReference type="GeneID" id="6078465"/>
<feature type="region of interest" description="Disordered" evidence="1">
    <location>
        <begin position="61"/>
        <end position="87"/>
    </location>
</feature>
<dbReference type="Proteomes" id="UP000001194">
    <property type="component" value="Unassembled WGS sequence"/>
</dbReference>
<protein>
    <submittedName>
        <fullName evidence="2">Predicted protein</fullName>
    </submittedName>
</protein>
<sequence length="97" mass="10370">MRRNRPLIAVTTVPQNQYWAGGGPAPYQGFQSPGPSYNPPVGGYNEFPSYPPNYALPAYGKDAPGGFQQYPPPTGSAPSNQIPYSSVKHPVPAHVTV</sequence>
<proteinExistence type="predicted"/>
<dbReference type="HOGENOM" id="CLU_2347058_0_0_1"/>
<dbReference type="OrthoDB" id="10446455at2759"/>
<keyword evidence="3" id="KW-1185">Reference proteome</keyword>